<dbReference type="Proteomes" id="UP000605427">
    <property type="component" value="Unassembled WGS sequence"/>
</dbReference>
<sequence length="56" mass="6563">MTDFTFSDPVFALGRNRIFFIAQERLIYPILCIAHFIHGNKEEYCIKQNESGIILK</sequence>
<dbReference type="EMBL" id="BMDD01000006">
    <property type="protein sequence ID" value="GGH86161.1"/>
    <property type="molecule type" value="Genomic_DNA"/>
</dbReference>
<accession>A0ABQ2A4Z2</accession>
<protein>
    <submittedName>
        <fullName evidence="1">Uncharacterized protein</fullName>
    </submittedName>
</protein>
<evidence type="ECO:0000313" key="2">
    <source>
        <dbReference type="Proteomes" id="UP000605427"/>
    </source>
</evidence>
<proteinExistence type="predicted"/>
<organism evidence="1 2">
    <name type="scientific">Saccharibacillus endophyticus</name>
    <dbReference type="NCBI Taxonomy" id="2060666"/>
    <lineage>
        <taxon>Bacteria</taxon>
        <taxon>Bacillati</taxon>
        <taxon>Bacillota</taxon>
        <taxon>Bacilli</taxon>
        <taxon>Bacillales</taxon>
        <taxon>Paenibacillaceae</taxon>
        <taxon>Saccharibacillus</taxon>
    </lineage>
</organism>
<evidence type="ECO:0000313" key="1">
    <source>
        <dbReference type="EMBL" id="GGH86161.1"/>
    </source>
</evidence>
<reference evidence="2" key="1">
    <citation type="journal article" date="2019" name="Int. J. Syst. Evol. Microbiol.">
        <title>The Global Catalogue of Microorganisms (GCM) 10K type strain sequencing project: providing services to taxonomists for standard genome sequencing and annotation.</title>
        <authorList>
            <consortium name="The Broad Institute Genomics Platform"/>
            <consortium name="The Broad Institute Genome Sequencing Center for Infectious Disease"/>
            <person name="Wu L."/>
            <person name="Ma J."/>
        </authorList>
    </citation>
    <scope>NUCLEOTIDE SEQUENCE [LARGE SCALE GENOMIC DNA]</scope>
    <source>
        <strain evidence="2">CCM 8702</strain>
    </source>
</reference>
<comment type="caution">
    <text evidence="1">The sequence shown here is derived from an EMBL/GenBank/DDBJ whole genome shotgun (WGS) entry which is preliminary data.</text>
</comment>
<keyword evidence="2" id="KW-1185">Reference proteome</keyword>
<name>A0ABQ2A4Z2_9BACL</name>
<gene>
    <name evidence="1" type="ORF">GCM10007362_45290</name>
</gene>